<feature type="compositionally biased region" description="Polar residues" evidence="1">
    <location>
        <begin position="844"/>
        <end position="860"/>
    </location>
</feature>
<dbReference type="AlphaFoldDB" id="A0A1E7F9I4"/>
<feature type="compositionally biased region" description="Low complexity" evidence="1">
    <location>
        <begin position="216"/>
        <end position="227"/>
    </location>
</feature>
<name>A0A1E7F9I4_9STRA</name>
<feature type="region of interest" description="Disordered" evidence="1">
    <location>
        <begin position="1096"/>
        <end position="1140"/>
    </location>
</feature>
<feature type="region of interest" description="Disordered" evidence="1">
    <location>
        <begin position="790"/>
        <end position="878"/>
    </location>
</feature>
<dbReference type="Proteomes" id="UP000095751">
    <property type="component" value="Unassembled WGS sequence"/>
</dbReference>
<feature type="compositionally biased region" description="Basic and acidic residues" evidence="1">
    <location>
        <begin position="981"/>
        <end position="990"/>
    </location>
</feature>
<accession>A0A1E7F9I4</accession>
<organism evidence="2 3">
    <name type="scientific">Fragilariopsis cylindrus CCMP1102</name>
    <dbReference type="NCBI Taxonomy" id="635003"/>
    <lineage>
        <taxon>Eukaryota</taxon>
        <taxon>Sar</taxon>
        <taxon>Stramenopiles</taxon>
        <taxon>Ochrophyta</taxon>
        <taxon>Bacillariophyta</taxon>
        <taxon>Bacillariophyceae</taxon>
        <taxon>Bacillariophycidae</taxon>
        <taxon>Bacillariales</taxon>
        <taxon>Bacillariaceae</taxon>
        <taxon>Fragilariopsis</taxon>
    </lineage>
</organism>
<gene>
    <name evidence="2" type="ORF">FRACYDRAFT_241398</name>
</gene>
<dbReference type="KEGG" id="fcy:FRACYDRAFT_241398"/>
<feature type="region of interest" description="Disordered" evidence="1">
    <location>
        <begin position="895"/>
        <end position="916"/>
    </location>
</feature>
<evidence type="ECO:0000256" key="1">
    <source>
        <dbReference type="SAM" id="MobiDB-lite"/>
    </source>
</evidence>
<proteinExistence type="predicted"/>
<dbReference type="EMBL" id="KV784360">
    <property type="protein sequence ID" value="OEU14841.1"/>
    <property type="molecule type" value="Genomic_DNA"/>
</dbReference>
<feature type="region of interest" description="Disordered" evidence="1">
    <location>
        <begin position="156"/>
        <end position="243"/>
    </location>
</feature>
<feature type="region of interest" description="Disordered" evidence="1">
    <location>
        <begin position="281"/>
        <end position="306"/>
    </location>
</feature>
<feature type="region of interest" description="Disordered" evidence="1">
    <location>
        <begin position="1032"/>
        <end position="1067"/>
    </location>
</feature>
<feature type="compositionally biased region" description="Basic residues" evidence="1">
    <location>
        <begin position="228"/>
        <end position="239"/>
    </location>
</feature>
<dbReference type="InParanoid" id="A0A1E7F9I4"/>
<reference evidence="2 3" key="1">
    <citation type="submission" date="2016-09" db="EMBL/GenBank/DDBJ databases">
        <title>Extensive genetic diversity and differential bi-allelic expression allows diatom success in the polar Southern Ocean.</title>
        <authorList>
            <consortium name="DOE Joint Genome Institute"/>
            <person name="Mock T."/>
            <person name="Otillar R.P."/>
            <person name="Strauss J."/>
            <person name="Dupont C."/>
            <person name="Frickenhaus S."/>
            <person name="Maumus F."/>
            <person name="Mcmullan M."/>
            <person name="Sanges R."/>
            <person name="Schmutz J."/>
            <person name="Toseland A."/>
            <person name="Valas R."/>
            <person name="Veluchamy A."/>
            <person name="Ward B.J."/>
            <person name="Allen A."/>
            <person name="Barry K."/>
            <person name="Falciatore A."/>
            <person name="Ferrante M."/>
            <person name="Fortunato A.E."/>
            <person name="Gloeckner G."/>
            <person name="Gruber A."/>
            <person name="Hipkin R."/>
            <person name="Janech M."/>
            <person name="Kroth P."/>
            <person name="Leese F."/>
            <person name="Lindquist E."/>
            <person name="Lyon B.R."/>
            <person name="Martin J."/>
            <person name="Mayer C."/>
            <person name="Parker M."/>
            <person name="Quesneville H."/>
            <person name="Raymond J."/>
            <person name="Uhlig C."/>
            <person name="Valentin K.U."/>
            <person name="Worden A.Z."/>
            <person name="Armbrust E.V."/>
            <person name="Bowler C."/>
            <person name="Green B."/>
            <person name="Moulton V."/>
            <person name="Van Oosterhout C."/>
            <person name="Grigoriev I."/>
        </authorList>
    </citation>
    <scope>NUCLEOTIDE SEQUENCE [LARGE SCALE GENOMIC DNA]</scope>
    <source>
        <strain evidence="2 3">CCMP1102</strain>
    </source>
</reference>
<evidence type="ECO:0000313" key="2">
    <source>
        <dbReference type="EMBL" id="OEU14841.1"/>
    </source>
</evidence>
<evidence type="ECO:0000313" key="3">
    <source>
        <dbReference type="Proteomes" id="UP000095751"/>
    </source>
</evidence>
<feature type="compositionally biased region" description="Polar residues" evidence="1">
    <location>
        <begin position="793"/>
        <end position="807"/>
    </location>
</feature>
<sequence>MDDDDDDDDCSICISCCTCSSASTTDVNWICSDFNNFEVVIHDKKTKQIRSNMGYRLRNGICYNNYHVDLTIDSPPPSPSSSVEFVRVTPSSVGSVIYDDCTGIDTNQDLDTCIYIKSIRDKKRNLSTMARSKKYDSDIDAASDSDIDFDIDSDYEDLDVDKPPPTTEDAFNNIFRGATTLPTRIRKKPQPYGTTPSPPNPTLKEKTKKKIAPLVNSNRTNQSNNNSKTKKRPRVKAKVATKQPSSVAPLSSIATNVQPNAILLNEVSLSTSVPNAASMASASTSTAGPSVLTTAGPSSPTTTTAPSVVTPSGFTLDPVKAKEFFDADDDATLSLTDFLRKMDSVKDIYGADTEMIKGLTSNTNSHEKAKLKMEARLFACLSTSDLFKHLSCSVPDPEDPCTKIRQFYVFCRGTKTPTRYKILNAALVHFSTTFVQLKFVGVDLSDINVFCKAQYQPNSCAYYFRCLFATLSEQGIRFTLSKSFNGAGGLCAWWKRNFDICRTYDEDFGGTTRAATFDENFREKRLAAHENPNHPFTVFDTDGVTVNNYSNYVKVFQEEVKLCCGLRSGKEPAAIVRSNWTWFIVQEGHFKGCKAVVLKPTHGGQKGKALTMKNHTAKETLKHVRHLPILKGTGLFDCYKLLDLMVNKFMPPDNLIKGLPRIFRLEASVQQIKDWRMEFGPTCTYRANPHESKCVGENQFREYSKELARELGYTNPETNTGHGTRGGGISLVGNSKCGPATTLGYSRHGDLKMTATYHKPNMDDRLRGSLALQKLDADEIHMNGEIEQHFHTETTQPRCKSVPVSSTHDNDNPLFSKPPRPASCANDDDPLLNNPIQPIGSFDTIDSNTRPTRLQRQNSRGRSKSVGDTPPKLTDDMTDEELTRWMEQRKQLQRPNPIKPTHHHQQHQPNRPARAHDAIEDQIQSLRQQQEQVYHPRIESPLQLQQEAHRQPYHRAPAPVQRSYLSPEQQQYHRRQSYQRRRPDAEFSLDDRIESLYQQRDRMYPPPPPPRQQYRAAPSIDDRIESLLQQREDQSYRQQQYHHFDPYDAPPQQAVRRSYPPPQQEPIYEQRTERVARMSYSPDQGNQLEYTVSHSNRVTQQPPPQQFARLPPSGTYRQQQLQYEPNRPPQPRSTTHYRRR</sequence>
<feature type="region of interest" description="Disordered" evidence="1">
    <location>
        <begin position="945"/>
        <end position="990"/>
    </location>
</feature>
<keyword evidence="3" id="KW-1185">Reference proteome</keyword>
<protein>
    <submittedName>
        <fullName evidence="2">Uncharacterized protein</fullName>
    </submittedName>
</protein>